<reference evidence="2 3" key="1">
    <citation type="submission" date="2016-09" db="EMBL/GenBank/DDBJ databases">
        <title>Acidihalobacter prosperus V6 (DSM14174).</title>
        <authorList>
            <person name="Khaleque H.N."/>
            <person name="Ramsay J.P."/>
            <person name="Murphy R.J.T."/>
            <person name="Kaksonen A.H."/>
            <person name="Boxall N.J."/>
            <person name="Watkin E.L.J."/>
        </authorList>
    </citation>
    <scope>NUCLEOTIDE SEQUENCE [LARGE SCALE GENOMIC DNA]</scope>
    <source>
        <strain evidence="2 3">V6</strain>
    </source>
</reference>
<dbReference type="RefSeq" id="WP_070072601.1">
    <property type="nucleotide sequence ID" value="NZ_CP017448.1"/>
</dbReference>
<organism evidence="2 3">
    <name type="scientific">Acidihalobacter aeolianus</name>
    <dbReference type="NCBI Taxonomy" id="2792603"/>
    <lineage>
        <taxon>Bacteria</taxon>
        <taxon>Pseudomonadati</taxon>
        <taxon>Pseudomonadota</taxon>
        <taxon>Gammaproteobacteria</taxon>
        <taxon>Chromatiales</taxon>
        <taxon>Ectothiorhodospiraceae</taxon>
        <taxon>Acidihalobacter</taxon>
    </lineage>
</organism>
<dbReference type="InterPro" id="IPR036249">
    <property type="entry name" value="Thioredoxin-like_sf"/>
</dbReference>
<proteinExistence type="predicted"/>
<dbReference type="AlphaFoldDB" id="A0A1D8K7V7"/>
<dbReference type="Pfam" id="PF13192">
    <property type="entry name" value="Thioredoxin_3"/>
    <property type="match status" value="1"/>
</dbReference>
<name>A0A1D8K7V7_9GAMM</name>
<feature type="domain" description="Thioredoxin-like fold" evidence="1">
    <location>
        <begin position="1"/>
        <end position="79"/>
    </location>
</feature>
<dbReference type="EMBL" id="CP017448">
    <property type="protein sequence ID" value="AOV17026.1"/>
    <property type="molecule type" value="Genomic_DNA"/>
</dbReference>
<gene>
    <name evidence="2" type="ORF">BJI67_08110</name>
</gene>
<dbReference type="KEGG" id="aaeo:BJI67_08110"/>
<dbReference type="Proteomes" id="UP000095342">
    <property type="component" value="Chromosome"/>
</dbReference>
<sequence length="102" mass="11307">MKVQLLVSQWCPSCPQAERVWGQLAEERHDFEYEVLDVGVRPGRDIVSNLMIRSIPATVIDGKLYAVGVPSKTEAQEFITQASGAVTRQHDTQPLHVHAPTA</sequence>
<accession>A0A1D8K7V7</accession>
<dbReference type="SUPFAM" id="SSF52833">
    <property type="entry name" value="Thioredoxin-like"/>
    <property type="match status" value="1"/>
</dbReference>
<keyword evidence="3" id="KW-1185">Reference proteome</keyword>
<evidence type="ECO:0000313" key="2">
    <source>
        <dbReference type="EMBL" id="AOV17026.1"/>
    </source>
</evidence>
<protein>
    <recommendedName>
        <fullName evidence="1">Thioredoxin-like fold domain-containing protein</fullName>
    </recommendedName>
</protein>
<dbReference type="InterPro" id="IPR012336">
    <property type="entry name" value="Thioredoxin-like_fold"/>
</dbReference>
<dbReference type="Gene3D" id="3.40.30.10">
    <property type="entry name" value="Glutaredoxin"/>
    <property type="match status" value="1"/>
</dbReference>
<evidence type="ECO:0000259" key="1">
    <source>
        <dbReference type="Pfam" id="PF13192"/>
    </source>
</evidence>
<evidence type="ECO:0000313" key="3">
    <source>
        <dbReference type="Proteomes" id="UP000095342"/>
    </source>
</evidence>